<keyword evidence="2" id="KW-1185">Reference proteome</keyword>
<dbReference type="GO" id="GO:0043025">
    <property type="term" value="C:neuronal cell body"/>
    <property type="evidence" value="ECO:0007669"/>
    <property type="project" value="TreeGrafter"/>
</dbReference>
<feature type="transmembrane region" description="Helical" evidence="1">
    <location>
        <begin position="153"/>
        <end position="173"/>
    </location>
</feature>
<keyword evidence="1" id="KW-1133">Transmembrane helix</keyword>
<accession>A0A9J7H2X5</accession>
<dbReference type="Pfam" id="PF14927">
    <property type="entry name" value="Neurensin"/>
    <property type="match status" value="1"/>
</dbReference>
<gene>
    <name evidence="3" type="primary">Nrsn2</name>
</gene>
<dbReference type="Proteomes" id="UP001108280">
    <property type="component" value="Chromosome 6"/>
</dbReference>
<reference evidence="3" key="3">
    <citation type="submission" date="2025-08" db="UniProtKB">
        <authorList>
            <consortium name="RefSeq"/>
        </authorList>
    </citation>
    <scope>IDENTIFICATION</scope>
    <source>
        <strain evidence="3">17A/GY</strain>
        <tissue evidence="3">Liver</tissue>
    </source>
</reference>
<evidence type="ECO:0000313" key="3">
    <source>
        <dbReference type="RefSeq" id="XP_035302287.1"/>
    </source>
</evidence>
<dbReference type="InterPro" id="IPR024883">
    <property type="entry name" value="Neurensin"/>
</dbReference>
<sequence length="239" mass="25821">MLQGWVDCKGEVVNGERVTMATLLISLCHCTLCPQGSMMSCSRSCVCSHGTNVEESTWYGVDSYRNLFYQDCVGTALSDNPEGPLVQYTYQPWPSLCWKVTVSVASLLLLLGVAALTTGYAVPPKLELVNDSKFSSLDDPVADYNQALITCRVAGATLCGAAGILLAVCLFLATSGWLNPDIKAEPLVTDADSPVEVFRDEPEQLSPGFHGFSSQSWLLIPTSPVRQCSVQTSQPQRDS</sequence>
<dbReference type="AlphaFoldDB" id="A0A9J7H2X5"/>
<reference evidence="2" key="2">
    <citation type="journal article" date="2020" name="Biotechnol. Bioeng.">
        <title>Chromosome-scale scaffolds for the Chinese hamster reference genome assembly to facilitate the study of the CHO epigenome.</title>
        <authorList>
            <person name="Hilliard W."/>
            <person name="MacDonald M."/>
            <person name="Lee K.H."/>
        </authorList>
    </citation>
    <scope>NUCLEOTIDE SEQUENCE [LARGE SCALE GENOMIC DNA]</scope>
    <source>
        <strain evidence="2">17A/GY</strain>
    </source>
</reference>
<evidence type="ECO:0000313" key="2">
    <source>
        <dbReference type="Proteomes" id="UP001108280"/>
    </source>
</evidence>
<organism evidence="2 3">
    <name type="scientific">Cricetulus griseus</name>
    <name type="common">Chinese hamster</name>
    <name type="synonym">Cricetulus barabensis griseus</name>
    <dbReference type="NCBI Taxonomy" id="10029"/>
    <lineage>
        <taxon>Eukaryota</taxon>
        <taxon>Metazoa</taxon>
        <taxon>Chordata</taxon>
        <taxon>Craniata</taxon>
        <taxon>Vertebrata</taxon>
        <taxon>Euteleostomi</taxon>
        <taxon>Mammalia</taxon>
        <taxon>Eutheria</taxon>
        <taxon>Euarchontoglires</taxon>
        <taxon>Glires</taxon>
        <taxon>Rodentia</taxon>
        <taxon>Myomorpha</taxon>
        <taxon>Muroidea</taxon>
        <taxon>Cricetidae</taxon>
        <taxon>Cricetinae</taxon>
        <taxon>Cricetulus</taxon>
    </lineage>
</organism>
<dbReference type="GeneID" id="100760428"/>
<dbReference type="GO" id="GO:0043005">
    <property type="term" value="C:neuron projection"/>
    <property type="evidence" value="ECO:0007669"/>
    <property type="project" value="TreeGrafter"/>
</dbReference>
<dbReference type="RefSeq" id="XP_035302287.1">
    <property type="nucleotide sequence ID" value="XM_035446396.1"/>
</dbReference>
<dbReference type="CTD" id="80023"/>
<keyword evidence="1" id="KW-0472">Membrane</keyword>
<dbReference type="GO" id="GO:0030133">
    <property type="term" value="C:transport vesicle"/>
    <property type="evidence" value="ECO:0007669"/>
    <property type="project" value="InterPro"/>
</dbReference>
<dbReference type="GO" id="GO:0007399">
    <property type="term" value="P:nervous system development"/>
    <property type="evidence" value="ECO:0007669"/>
    <property type="project" value="TreeGrafter"/>
</dbReference>
<dbReference type="PANTHER" id="PTHR14796">
    <property type="entry name" value="NEURENSIN 1-RELATED"/>
    <property type="match status" value="1"/>
</dbReference>
<name>A0A9J7H2X5_CRIGR</name>
<keyword evidence="1" id="KW-0812">Transmembrane</keyword>
<reference evidence="2" key="1">
    <citation type="journal article" date="2018" name="Biotechnol. Bioeng.">
        <title>A reference genome of the Chinese hamster based on a hybrid assembly strategy.</title>
        <authorList>
            <person name="Rupp O."/>
            <person name="MacDonald M.L."/>
            <person name="Li S."/>
            <person name="Dhiman H."/>
            <person name="Polson S."/>
            <person name="Griep S."/>
            <person name="Heffner K."/>
            <person name="Hernandez I."/>
            <person name="Brinkrolf K."/>
            <person name="Jadhav V."/>
            <person name="Samoudi M."/>
            <person name="Hao H."/>
            <person name="Kingham B."/>
            <person name="Goesmann A."/>
            <person name="Betenbaugh M.J."/>
            <person name="Lewis N.E."/>
            <person name="Borth N."/>
            <person name="Lee K.H."/>
        </authorList>
    </citation>
    <scope>NUCLEOTIDE SEQUENCE [LARGE SCALE GENOMIC DNA]</scope>
    <source>
        <strain evidence="2">17A/GY</strain>
    </source>
</reference>
<dbReference type="PANTHER" id="PTHR14796:SF5">
    <property type="entry name" value="NEURENSIN-2"/>
    <property type="match status" value="1"/>
</dbReference>
<proteinExistence type="predicted"/>
<protein>
    <submittedName>
        <fullName evidence="3">Neurensin-2 isoform X1</fullName>
    </submittedName>
</protein>
<dbReference type="OrthoDB" id="5979667at2759"/>
<evidence type="ECO:0000256" key="1">
    <source>
        <dbReference type="SAM" id="Phobius"/>
    </source>
</evidence>
<dbReference type="RefSeq" id="XP_035317722.1">
    <property type="nucleotide sequence ID" value="XM_035461831.1"/>
</dbReference>
<feature type="transmembrane region" description="Helical" evidence="1">
    <location>
        <begin position="100"/>
        <end position="122"/>
    </location>
</feature>